<evidence type="ECO:0000313" key="2">
    <source>
        <dbReference type="Proteomes" id="UP000195442"/>
    </source>
</evidence>
<accession>A0A1R4HA71</accession>
<keyword evidence="2" id="KW-1185">Reference proteome</keyword>
<sequence>MCEIDALVQIKKGLGLLITIDKPQAHSYHAGKMHSLSKEQTWAICLYVESIQIWQQHLSNKRKQMERVSINWYLMY</sequence>
<name>A0A1R4HA71_9GAMM</name>
<gene>
    <name evidence="1" type="ORF">CRENPOLYSF2_30008</name>
</gene>
<dbReference type="EMBL" id="FUKJ01000223">
    <property type="protein sequence ID" value="SJM92921.1"/>
    <property type="molecule type" value="Genomic_DNA"/>
</dbReference>
<protein>
    <submittedName>
        <fullName evidence="1">Uncharacterized protein</fullName>
    </submittedName>
</protein>
<organism evidence="1 2">
    <name type="scientific">Crenothrix polyspora</name>
    <dbReference type="NCBI Taxonomy" id="360316"/>
    <lineage>
        <taxon>Bacteria</taxon>
        <taxon>Pseudomonadati</taxon>
        <taxon>Pseudomonadota</taxon>
        <taxon>Gammaproteobacteria</taxon>
        <taxon>Methylococcales</taxon>
        <taxon>Crenotrichaceae</taxon>
        <taxon>Crenothrix</taxon>
    </lineage>
</organism>
<proteinExistence type="predicted"/>
<evidence type="ECO:0000313" key="1">
    <source>
        <dbReference type="EMBL" id="SJM92921.1"/>
    </source>
</evidence>
<dbReference type="Proteomes" id="UP000195442">
    <property type="component" value="Unassembled WGS sequence"/>
</dbReference>
<reference evidence="2" key="1">
    <citation type="submission" date="2017-02" db="EMBL/GenBank/DDBJ databases">
        <authorList>
            <person name="Daims H."/>
        </authorList>
    </citation>
    <scope>NUCLEOTIDE SEQUENCE [LARGE SCALE GENOMIC DNA]</scope>
</reference>
<dbReference type="AlphaFoldDB" id="A0A1R4HA71"/>